<reference evidence="1 2" key="1">
    <citation type="journal article" date="2022" name="New Phytol.">
        <title>Ecological generalism drives hyperdiversity of secondary metabolite gene clusters in xylarialean endophytes.</title>
        <authorList>
            <person name="Franco M.E.E."/>
            <person name="Wisecaver J.H."/>
            <person name="Arnold A.E."/>
            <person name="Ju Y.M."/>
            <person name="Slot J.C."/>
            <person name="Ahrendt S."/>
            <person name="Moore L.P."/>
            <person name="Eastman K.E."/>
            <person name="Scott K."/>
            <person name="Konkel Z."/>
            <person name="Mondo S.J."/>
            <person name="Kuo A."/>
            <person name="Hayes R.D."/>
            <person name="Haridas S."/>
            <person name="Andreopoulos B."/>
            <person name="Riley R."/>
            <person name="LaButti K."/>
            <person name="Pangilinan J."/>
            <person name="Lipzen A."/>
            <person name="Amirebrahimi M."/>
            <person name="Yan J."/>
            <person name="Adam C."/>
            <person name="Keymanesh K."/>
            <person name="Ng V."/>
            <person name="Louie K."/>
            <person name="Northen T."/>
            <person name="Drula E."/>
            <person name="Henrissat B."/>
            <person name="Hsieh H.M."/>
            <person name="Youens-Clark K."/>
            <person name="Lutzoni F."/>
            <person name="Miadlikowska J."/>
            <person name="Eastwood D.C."/>
            <person name="Hamelin R.C."/>
            <person name="Grigoriev I.V."/>
            <person name="U'Ren J.M."/>
        </authorList>
    </citation>
    <scope>NUCLEOTIDE SEQUENCE [LARGE SCALE GENOMIC DNA]</scope>
    <source>
        <strain evidence="1 2">ER1909</strain>
    </source>
</reference>
<evidence type="ECO:0000313" key="1">
    <source>
        <dbReference type="EMBL" id="KAI6080441.1"/>
    </source>
</evidence>
<evidence type="ECO:0000313" key="2">
    <source>
        <dbReference type="Proteomes" id="UP001497680"/>
    </source>
</evidence>
<accession>A0ACC0CJB3</accession>
<organism evidence="1 2">
    <name type="scientific">Hypoxylon rubiginosum</name>
    <dbReference type="NCBI Taxonomy" id="110542"/>
    <lineage>
        <taxon>Eukaryota</taxon>
        <taxon>Fungi</taxon>
        <taxon>Dikarya</taxon>
        <taxon>Ascomycota</taxon>
        <taxon>Pezizomycotina</taxon>
        <taxon>Sordariomycetes</taxon>
        <taxon>Xylariomycetidae</taxon>
        <taxon>Xylariales</taxon>
        <taxon>Hypoxylaceae</taxon>
        <taxon>Hypoxylon</taxon>
    </lineage>
</organism>
<dbReference type="EMBL" id="MU394443">
    <property type="protein sequence ID" value="KAI6080441.1"/>
    <property type="molecule type" value="Genomic_DNA"/>
</dbReference>
<keyword evidence="2" id="KW-1185">Reference proteome</keyword>
<sequence>MSYKGSVIITGGTINLGYYAALEIARAHPEYLVVISSRSDKEHAADTINKTLGQANTIYIPLDLASLQNVRQYAEDWAAKDRPPIHALLLNAGLQFPGPVSKTVDGLESTFAINHVGHALLFHLLRPHLAANARVVVTSSGTHDPAQTKNTFPHPDYISAEELAHPTTSAANPGRQRYAESKLANVLWTYALHRRLTQRAAAESGIAVTAFDPGLMPGTGLAREANPVARWVWLHILPRLIPLMRLLLSPNVHTAHESGTNLARLAVGPEGEGQGGKYFEGPKPIKTSPASYEEAKQEDLWRWTVDYLARNDEEKERFEQLK</sequence>
<dbReference type="Proteomes" id="UP001497680">
    <property type="component" value="Unassembled WGS sequence"/>
</dbReference>
<gene>
    <name evidence="1" type="ORF">F4821DRAFT_59083</name>
</gene>
<name>A0ACC0CJB3_9PEZI</name>
<protein>
    <submittedName>
        <fullName evidence="1">NAD(P)-binding protein</fullName>
    </submittedName>
</protein>
<comment type="caution">
    <text evidence="1">The sequence shown here is derived from an EMBL/GenBank/DDBJ whole genome shotgun (WGS) entry which is preliminary data.</text>
</comment>
<proteinExistence type="predicted"/>